<name>A0A0L7KP82_OPEBR</name>
<proteinExistence type="predicted"/>
<protein>
    <submittedName>
        <fullName evidence="3">Dedicator of cytokinesis protein 3-like protein-1</fullName>
    </submittedName>
</protein>
<dbReference type="EMBL" id="JTDY01007578">
    <property type="protein sequence ID" value="KOB65102.1"/>
    <property type="molecule type" value="Genomic_DNA"/>
</dbReference>
<feature type="non-terminal residue" evidence="3">
    <location>
        <position position="1"/>
    </location>
</feature>
<dbReference type="STRING" id="104452.A0A0L7KP82"/>
<feature type="region of interest" description="Disordered" evidence="1">
    <location>
        <begin position="58"/>
        <end position="84"/>
    </location>
</feature>
<dbReference type="InterPro" id="IPR032376">
    <property type="entry name" value="DOCK_N"/>
</dbReference>
<comment type="caution">
    <text evidence="3">The sequence shown here is derived from an EMBL/GenBank/DDBJ whole genome shotgun (WGS) entry which is preliminary data.</text>
</comment>
<evidence type="ECO:0000256" key="1">
    <source>
        <dbReference type="SAM" id="MobiDB-lite"/>
    </source>
</evidence>
<keyword evidence="4" id="KW-1185">Reference proteome</keyword>
<feature type="non-terminal residue" evidence="3">
    <location>
        <position position="84"/>
    </location>
</feature>
<accession>A0A0L7KP82</accession>
<feature type="domain" description="Dedicator of cytokinesis N-terminal" evidence="2">
    <location>
        <begin position="30"/>
        <end position="55"/>
    </location>
</feature>
<reference evidence="3 4" key="1">
    <citation type="journal article" date="2015" name="Genome Biol. Evol.">
        <title>The genome of winter moth (Operophtera brumata) provides a genomic perspective on sexual dimorphism and phenology.</title>
        <authorList>
            <person name="Derks M.F."/>
            <person name="Smit S."/>
            <person name="Salis L."/>
            <person name="Schijlen E."/>
            <person name="Bossers A."/>
            <person name="Mateman C."/>
            <person name="Pijl A.S."/>
            <person name="de Ridder D."/>
            <person name="Groenen M.A."/>
            <person name="Visser M.E."/>
            <person name="Megens H.J."/>
        </authorList>
    </citation>
    <scope>NUCLEOTIDE SEQUENCE [LARGE SCALE GENOMIC DNA]</scope>
    <source>
        <strain evidence="3">WM2013NL</strain>
        <tissue evidence="3">Head and thorax</tissue>
    </source>
</reference>
<dbReference type="InterPro" id="IPR042455">
    <property type="entry name" value="DOCK_N_sub1"/>
</dbReference>
<sequence length="84" mass="9222">STWGIFPACVISIRPCTIKGSGIAAIAELKDDPLVREIACVLREWARLWKKLYVRAPGAARRDSNPGSDTGTPTEARRQTRLGE</sequence>
<dbReference type="AlphaFoldDB" id="A0A0L7KP82"/>
<organism evidence="3 4">
    <name type="scientific">Operophtera brumata</name>
    <name type="common">Winter moth</name>
    <name type="synonym">Phalaena brumata</name>
    <dbReference type="NCBI Taxonomy" id="104452"/>
    <lineage>
        <taxon>Eukaryota</taxon>
        <taxon>Metazoa</taxon>
        <taxon>Ecdysozoa</taxon>
        <taxon>Arthropoda</taxon>
        <taxon>Hexapoda</taxon>
        <taxon>Insecta</taxon>
        <taxon>Pterygota</taxon>
        <taxon>Neoptera</taxon>
        <taxon>Endopterygota</taxon>
        <taxon>Lepidoptera</taxon>
        <taxon>Glossata</taxon>
        <taxon>Ditrysia</taxon>
        <taxon>Geometroidea</taxon>
        <taxon>Geometridae</taxon>
        <taxon>Larentiinae</taxon>
        <taxon>Operophtera</taxon>
    </lineage>
</organism>
<gene>
    <name evidence="3" type="ORF">OBRU01_23486</name>
</gene>
<feature type="compositionally biased region" description="Basic and acidic residues" evidence="1">
    <location>
        <begin position="75"/>
        <end position="84"/>
    </location>
</feature>
<evidence type="ECO:0000259" key="2">
    <source>
        <dbReference type="Pfam" id="PF16172"/>
    </source>
</evidence>
<evidence type="ECO:0000313" key="4">
    <source>
        <dbReference type="Proteomes" id="UP000037510"/>
    </source>
</evidence>
<dbReference type="Pfam" id="PF16172">
    <property type="entry name" value="DOCK_N"/>
    <property type="match status" value="1"/>
</dbReference>
<dbReference type="Proteomes" id="UP000037510">
    <property type="component" value="Unassembled WGS sequence"/>
</dbReference>
<dbReference type="Gene3D" id="1.20.1270.350">
    <property type="entry name" value="Dedicator of cytokinesis N-terminal subdomain"/>
    <property type="match status" value="1"/>
</dbReference>
<evidence type="ECO:0000313" key="3">
    <source>
        <dbReference type="EMBL" id="KOB65102.1"/>
    </source>
</evidence>